<protein>
    <submittedName>
        <fullName evidence="7">Uncharacterized protein</fullName>
    </submittedName>
</protein>
<gene>
    <name evidence="8" type="ORF">PF001_g21543</name>
    <name evidence="7" type="ORF">PF002_g4349</name>
    <name evidence="6" type="ORF">PF005_g10132</name>
    <name evidence="5" type="ORF">PF006_g21776</name>
    <name evidence="4" type="ORF">PF007_g22794</name>
    <name evidence="2" type="ORF">PF009_g23297</name>
    <name evidence="3" type="ORF">PF011_g13032</name>
</gene>
<dbReference type="EMBL" id="QXGF01002026">
    <property type="protein sequence ID" value="KAE8926514.1"/>
    <property type="molecule type" value="Genomic_DNA"/>
</dbReference>
<feature type="region of interest" description="Disordered" evidence="1">
    <location>
        <begin position="1"/>
        <end position="32"/>
    </location>
</feature>
<evidence type="ECO:0000313" key="6">
    <source>
        <dbReference type="EMBL" id="KAE9213611.1"/>
    </source>
</evidence>
<dbReference type="EMBL" id="QXGD01000134">
    <property type="protein sequence ID" value="KAE9251307.1"/>
    <property type="molecule type" value="Genomic_DNA"/>
</dbReference>
<dbReference type="Proteomes" id="UP000440367">
    <property type="component" value="Unassembled WGS sequence"/>
</dbReference>
<dbReference type="Proteomes" id="UP000441208">
    <property type="component" value="Unassembled WGS sequence"/>
</dbReference>
<feature type="region of interest" description="Disordered" evidence="1">
    <location>
        <begin position="41"/>
        <end position="60"/>
    </location>
</feature>
<dbReference type="EMBL" id="QXGE01001975">
    <property type="protein sequence ID" value="KAE9286226.1"/>
    <property type="molecule type" value="Genomic_DNA"/>
</dbReference>
<reference evidence="9 10" key="1">
    <citation type="submission" date="2018-08" db="EMBL/GenBank/DDBJ databases">
        <title>Genomic investigation of the strawberry pathogen Phytophthora fragariae indicates pathogenicity is determined by transcriptional variation in three key races.</title>
        <authorList>
            <person name="Adams T.M."/>
            <person name="Armitage A.D."/>
            <person name="Sobczyk M.K."/>
            <person name="Bates H.J."/>
            <person name="Dunwell J.M."/>
            <person name="Nellist C.F."/>
            <person name="Harrison R.J."/>
        </authorList>
    </citation>
    <scope>NUCLEOTIDE SEQUENCE [LARGE SCALE GENOMIC DNA]</scope>
    <source>
        <strain evidence="8 11">A4</strain>
        <strain evidence="7 12">BC-1</strain>
        <strain evidence="6 10">NOV-27</strain>
        <strain evidence="5 13">NOV-5</strain>
        <strain evidence="4 14">NOV-71</strain>
        <strain evidence="2 9">NOV-9</strain>
        <strain evidence="3 15">SCRP245</strain>
    </source>
</reference>
<evidence type="ECO:0000313" key="12">
    <source>
        <dbReference type="Proteomes" id="UP000440367"/>
    </source>
</evidence>
<evidence type="ECO:0000313" key="10">
    <source>
        <dbReference type="Proteomes" id="UP000433483"/>
    </source>
</evidence>
<keyword evidence="10" id="KW-1185">Reference proteome</keyword>
<evidence type="ECO:0000313" key="5">
    <source>
        <dbReference type="EMBL" id="KAE9104955.1"/>
    </source>
</evidence>
<evidence type="ECO:0000313" key="7">
    <source>
        <dbReference type="EMBL" id="KAE9251307.1"/>
    </source>
</evidence>
<accession>A0A6A4ABQ5</accession>
<dbReference type="Proteomes" id="UP000433483">
    <property type="component" value="Unassembled WGS sequence"/>
</dbReference>
<evidence type="ECO:0000313" key="11">
    <source>
        <dbReference type="Proteomes" id="UP000437068"/>
    </source>
</evidence>
<dbReference type="EMBL" id="QXGA01002046">
    <property type="protein sequence ID" value="KAE9104955.1"/>
    <property type="molecule type" value="Genomic_DNA"/>
</dbReference>
<evidence type="ECO:0000313" key="2">
    <source>
        <dbReference type="EMBL" id="KAE8926514.1"/>
    </source>
</evidence>
<organism evidence="7 12">
    <name type="scientific">Phytophthora fragariae</name>
    <dbReference type="NCBI Taxonomy" id="53985"/>
    <lineage>
        <taxon>Eukaryota</taxon>
        <taxon>Sar</taxon>
        <taxon>Stramenopiles</taxon>
        <taxon>Oomycota</taxon>
        <taxon>Peronosporomycetes</taxon>
        <taxon>Peronosporales</taxon>
        <taxon>Peronosporaceae</taxon>
        <taxon>Phytophthora</taxon>
    </lineage>
</organism>
<dbReference type="EMBL" id="QXFZ01002074">
    <property type="protein sequence ID" value="KAE9081111.1"/>
    <property type="molecule type" value="Genomic_DNA"/>
</dbReference>
<evidence type="ECO:0000313" key="15">
    <source>
        <dbReference type="Proteomes" id="UP000460718"/>
    </source>
</evidence>
<sequence length="78" mass="8814">MTGRQSSTGGKRYTPDSSTNGTTYASNKRIRAKKRLDQLRKEMGEATEKQSAAGADMLPVLMFMREDADRRAETEDRR</sequence>
<dbReference type="EMBL" id="QXGB01000474">
    <property type="protein sequence ID" value="KAE9213611.1"/>
    <property type="molecule type" value="Genomic_DNA"/>
</dbReference>
<evidence type="ECO:0000313" key="14">
    <source>
        <dbReference type="Proteomes" id="UP000441208"/>
    </source>
</evidence>
<dbReference type="Proteomes" id="UP000440732">
    <property type="component" value="Unassembled WGS sequence"/>
</dbReference>
<dbReference type="OrthoDB" id="129740at2759"/>
<evidence type="ECO:0000313" key="13">
    <source>
        <dbReference type="Proteomes" id="UP000440732"/>
    </source>
</evidence>
<evidence type="ECO:0000313" key="3">
    <source>
        <dbReference type="EMBL" id="KAE9003110.1"/>
    </source>
</evidence>
<proteinExistence type="predicted"/>
<dbReference type="EMBL" id="QXFW01000784">
    <property type="protein sequence ID" value="KAE9003110.1"/>
    <property type="molecule type" value="Genomic_DNA"/>
</dbReference>
<dbReference type="Proteomes" id="UP000429523">
    <property type="component" value="Unassembled WGS sequence"/>
</dbReference>
<evidence type="ECO:0000313" key="9">
    <source>
        <dbReference type="Proteomes" id="UP000429523"/>
    </source>
</evidence>
<evidence type="ECO:0000313" key="8">
    <source>
        <dbReference type="EMBL" id="KAE9286226.1"/>
    </source>
</evidence>
<dbReference type="Proteomes" id="UP000460718">
    <property type="component" value="Unassembled WGS sequence"/>
</dbReference>
<dbReference type="AlphaFoldDB" id="A0A6A4ABQ5"/>
<feature type="compositionally biased region" description="Polar residues" evidence="1">
    <location>
        <begin position="1"/>
        <end position="26"/>
    </location>
</feature>
<dbReference type="Proteomes" id="UP000437068">
    <property type="component" value="Unassembled WGS sequence"/>
</dbReference>
<evidence type="ECO:0000256" key="1">
    <source>
        <dbReference type="SAM" id="MobiDB-lite"/>
    </source>
</evidence>
<name>A0A6A4ABQ5_9STRA</name>
<evidence type="ECO:0000313" key="4">
    <source>
        <dbReference type="EMBL" id="KAE9081111.1"/>
    </source>
</evidence>
<comment type="caution">
    <text evidence="7">The sequence shown here is derived from an EMBL/GenBank/DDBJ whole genome shotgun (WGS) entry which is preliminary data.</text>
</comment>